<sequence>MGLPSVHPAASVTFRPPSIKHQGTPYLGPPAPSGCCTSGLRRLRTSSSSFTLIRMHVPRLTTACPGFVDCFLRPQYPTIAEIYCPPSHGVYHLRRIMMSFSALSPLELCEGARPSTRPPPGTLCAPLLLTSGLLRLRLHFLLDKPRFPAS</sequence>
<dbReference type="AlphaFoldDB" id="A0A8J4CIA7"/>
<name>A0A8J4CIA7_9CHLO</name>
<dbReference type="Proteomes" id="UP000747110">
    <property type="component" value="Unassembled WGS sequence"/>
</dbReference>
<comment type="caution">
    <text evidence="1">The sequence shown here is derived from an EMBL/GenBank/DDBJ whole genome shotgun (WGS) entry which is preliminary data.</text>
</comment>
<keyword evidence="2" id="KW-1185">Reference proteome</keyword>
<reference evidence="1" key="1">
    <citation type="journal article" date="2021" name="Proc. Natl. Acad. Sci. U.S.A.">
        <title>Three genomes in the algal genus Volvox reveal the fate of a haploid sex-determining region after a transition to homothallism.</title>
        <authorList>
            <person name="Yamamoto K."/>
            <person name="Hamaji T."/>
            <person name="Kawai-Toyooka H."/>
            <person name="Matsuzaki R."/>
            <person name="Takahashi F."/>
            <person name="Nishimura Y."/>
            <person name="Kawachi M."/>
            <person name="Noguchi H."/>
            <person name="Minakuchi Y."/>
            <person name="Umen J.G."/>
            <person name="Toyoda A."/>
            <person name="Nozaki H."/>
        </authorList>
    </citation>
    <scope>NUCLEOTIDE SEQUENCE</scope>
    <source>
        <strain evidence="1">NIES-3786</strain>
    </source>
</reference>
<proteinExistence type="predicted"/>
<dbReference type="EMBL" id="BNCP01000021">
    <property type="protein sequence ID" value="GIL81558.1"/>
    <property type="molecule type" value="Genomic_DNA"/>
</dbReference>
<accession>A0A8J4CIA7</accession>
<evidence type="ECO:0000313" key="2">
    <source>
        <dbReference type="Proteomes" id="UP000747110"/>
    </source>
</evidence>
<evidence type="ECO:0000313" key="1">
    <source>
        <dbReference type="EMBL" id="GIL81558.1"/>
    </source>
</evidence>
<gene>
    <name evidence="1" type="ORF">Vretifemale_10581</name>
</gene>
<protein>
    <submittedName>
        <fullName evidence="1">Uncharacterized protein</fullName>
    </submittedName>
</protein>
<organism evidence="1 2">
    <name type="scientific">Volvox reticuliferus</name>
    <dbReference type="NCBI Taxonomy" id="1737510"/>
    <lineage>
        <taxon>Eukaryota</taxon>
        <taxon>Viridiplantae</taxon>
        <taxon>Chlorophyta</taxon>
        <taxon>core chlorophytes</taxon>
        <taxon>Chlorophyceae</taxon>
        <taxon>CS clade</taxon>
        <taxon>Chlamydomonadales</taxon>
        <taxon>Volvocaceae</taxon>
        <taxon>Volvox</taxon>
    </lineage>
</organism>